<organism evidence="4 5">
    <name type="scientific">Methanomethylovorans hollandica (strain DSM 15978 / NBRC 107637 / DMS1)</name>
    <dbReference type="NCBI Taxonomy" id="867904"/>
    <lineage>
        <taxon>Archaea</taxon>
        <taxon>Methanobacteriati</taxon>
        <taxon>Methanobacteriota</taxon>
        <taxon>Stenosarchaea group</taxon>
        <taxon>Methanomicrobia</taxon>
        <taxon>Methanosarcinales</taxon>
        <taxon>Methanosarcinaceae</taxon>
        <taxon>Methanomethylovorans</taxon>
    </lineage>
</organism>
<dbReference type="InterPro" id="IPR008995">
    <property type="entry name" value="Mo/tungstate-bd_C_term_dom"/>
</dbReference>
<dbReference type="InterPro" id="IPR051815">
    <property type="entry name" value="Molybdate_resp_trans_reg"/>
</dbReference>
<dbReference type="PANTHER" id="PTHR30432">
    <property type="entry name" value="TRANSCRIPTIONAL REGULATOR MODE"/>
    <property type="match status" value="1"/>
</dbReference>
<evidence type="ECO:0000259" key="3">
    <source>
        <dbReference type="PROSITE" id="PS51866"/>
    </source>
</evidence>
<accession>L0L2F5</accession>
<dbReference type="Gene3D" id="2.40.50.100">
    <property type="match status" value="1"/>
</dbReference>
<dbReference type="KEGG" id="mhz:Metho_2312"/>
<evidence type="ECO:0000256" key="2">
    <source>
        <dbReference type="ARBA" id="ARBA00022505"/>
    </source>
</evidence>
<dbReference type="GO" id="GO:0015689">
    <property type="term" value="P:molybdate ion transport"/>
    <property type="evidence" value="ECO:0007669"/>
    <property type="project" value="InterPro"/>
</dbReference>
<proteinExistence type="predicted"/>
<dbReference type="SUPFAM" id="SSF46785">
    <property type="entry name" value="Winged helix' DNA-binding domain"/>
    <property type="match status" value="1"/>
</dbReference>
<dbReference type="SUPFAM" id="SSF50331">
    <property type="entry name" value="MOP-like"/>
    <property type="match status" value="1"/>
</dbReference>
<gene>
    <name evidence="4" type="ordered locus">Metho_2312</name>
</gene>
<dbReference type="Gene3D" id="1.10.10.10">
    <property type="entry name" value="Winged helix-like DNA-binding domain superfamily/Winged helix DNA-binding domain"/>
    <property type="match status" value="1"/>
</dbReference>
<keyword evidence="2" id="KW-0500">Molybdenum</keyword>
<dbReference type="InterPro" id="IPR036390">
    <property type="entry name" value="WH_DNA-bd_sf"/>
</dbReference>
<protein>
    <submittedName>
        <fullName evidence="4">Molybdenum-binding protein</fullName>
    </submittedName>
</protein>
<dbReference type="PANTHER" id="PTHR30432:SF1">
    <property type="entry name" value="DNA-BINDING TRANSCRIPTIONAL DUAL REGULATOR MODE"/>
    <property type="match status" value="1"/>
</dbReference>
<comment type="subcellular location">
    <subcellularLocation>
        <location evidence="1">Cell membrane</location>
        <topology evidence="1">Peripheral membrane protein</topology>
    </subcellularLocation>
</comment>
<sequence length="191" mass="21213">MILTFEMRDMETRTKVWITEDGKPVMGEGKVALLKAIDEEGSLRKACSKVGVSYKHAWLVLNKMSERLGKDVVVTVRGGKAQGTFLTDAGRRLIKEYDMSKQLLNETMHDETLREDLGLHLSARNRIPAKVIEVEKGDVASRIKVSIEAAVLSSLITSEAVEKLDLKEGDEVFAVIKSTEVLIGKKAVTRE</sequence>
<name>L0L2F5_METHD</name>
<dbReference type="HOGENOM" id="CLU_087839_1_0_2"/>
<feature type="domain" description="Mop" evidence="3">
    <location>
        <begin position="120"/>
        <end position="185"/>
    </location>
</feature>
<dbReference type="GO" id="GO:0005886">
    <property type="term" value="C:plasma membrane"/>
    <property type="evidence" value="ECO:0007669"/>
    <property type="project" value="UniProtKB-SubCell"/>
</dbReference>
<keyword evidence="5" id="KW-1185">Reference proteome</keyword>
<dbReference type="AlphaFoldDB" id="L0L2F5"/>
<evidence type="ECO:0000313" key="5">
    <source>
        <dbReference type="Proteomes" id="UP000010866"/>
    </source>
</evidence>
<dbReference type="NCBIfam" id="TIGR00638">
    <property type="entry name" value="Mop"/>
    <property type="match status" value="1"/>
</dbReference>
<evidence type="ECO:0000313" key="4">
    <source>
        <dbReference type="EMBL" id="AGB50469.1"/>
    </source>
</evidence>
<dbReference type="PROSITE" id="PS51866">
    <property type="entry name" value="MOP"/>
    <property type="match status" value="1"/>
</dbReference>
<reference evidence="5" key="1">
    <citation type="submission" date="2012-02" db="EMBL/GenBank/DDBJ databases">
        <title>Complete sequence of chromosome of Methanomethylovorans hollandica DSM 15978.</title>
        <authorList>
            <person name="Lucas S."/>
            <person name="Copeland A."/>
            <person name="Lapidus A."/>
            <person name="Glavina del Rio T."/>
            <person name="Dalin E."/>
            <person name="Tice H."/>
            <person name="Bruce D."/>
            <person name="Goodwin L."/>
            <person name="Pitluck S."/>
            <person name="Peters L."/>
            <person name="Mikhailova N."/>
            <person name="Held B."/>
            <person name="Kyrpides N."/>
            <person name="Mavromatis K."/>
            <person name="Ivanova N."/>
            <person name="Brettin T."/>
            <person name="Detter J.C."/>
            <person name="Han C."/>
            <person name="Larimer F."/>
            <person name="Land M."/>
            <person name="Hauser L."/>
            <person name="Markowitz V."/>
            <person name="Cheng J.-F."/>
            <person name="Hugenholtz P."/>
            <person name="Woyke T."/>
            <person name="Wu D."/>
            <person name="Spring S."/>
            <person name="Schroeder M."/>
            <person name="Brambilla E."/>
            <person name="Klenk H.-P."/>
            <person name="Eisen J.A."/>
        </authorList>
    </citation>
    <scope>NUCLEOTIDE SEQUENCE [LARGE SCALE GENOMIC DNA]</scope>
    <source>
        <strain evidence="5">DSM 15978 / NBRC 107637 / DMS1</strain>
    </source>
</reference>
<evidence type="ECO:0000256" key="1">
    <source>
        <dbReference type="ARBA" id="ARBA00004202"/>
    </source>
</evidence>
<dbReference type="STRING" id="867904.Metho_2312"/>
<dbReference type="Pfam" id="PF03459">
    <property type="entry name" value="TOBE"/>
    <property type="match status" value="1"/>
</dbReference>
<dbReference type="InterPro" id="IPR005116">
    <property type="entry name" value="Transp-assoc_OB_typ1"/>
</dbReference>
<dbReference type="InterPro" id="IPR004606">
    <property type="entry name" value="Mop_domain"/>
</dbReference>
<dbReference type="EMBL" id="CP003362">
    <property type="protein sequence ID" value="AGB50469.1"/>
    <property type="molecule type" value="Genomic_DNA"/>
</dbReference>
<dbReference type="InterPro" id="IPR036388">
    <property type="entry name" value="WH-like_DNA-bd_sf"/>
</dbReference>
<dbReference type="Proteomes" id="UP000010866">
    <property type="component" value="Chromosome"/>
</dbReference>